<name>A0A835CNL6_APHGI</name>
<feature type="domain" description="GRIP" evidence="8">
    <location>
        <begin position="576"/>
        <end position="626"/>
    </location>
</feature>
<evidence type="ECO:0000256" key="1">
    <source>
        <dbReference type="ARBA" id="ARBA00004184"/>
    </source>
</evidence>
<keyword evidence="4 6" id="KW-0175">Coiled coil</keyword>
<dbReference type="Proteomes" id="UP000639338">
    <property type="component" value="Unassembled WGS sequence"/>
</dbReference>
<evidence type="ECO:0000313" key="10">
    <source>
        <dbReference type="Proteomes" id="UP000639338"/>
    </source>
</evidence>
<dbReference type="InterPro" id="IPR051952">
    <property type="entry name" value="Golgi-autophagy_related"/>
</dbReference>
<dbReference type="Gene3D" id="1.10.220.60">
    <property type="entry name" value="GRIP domain"/>
    <property type="match status" value="1"/>
</dbReference>
<sequence length="627" mass="73715">MNSKTKGQLQSSSTNDNVQPEKEPKVQNQLNKEDTMRKTETPEELKTQLGVLMNSLAILSAEKSRMEANFQSDKKLLRNEREECEKTVKDLKEKLKRAQHNTQLEVEHVKYKLIMERHEREKEQADNSSMIKELQRIITDERRNKEILEQQIKDIKNQMVNKTQNKYLEAELEIANNKLKQAEAAVKETPPMLLSLQSELANLKKQYKNALHEERKRVANAEQQAKILEMSHESRVAGLESRLAELSETVGGYDRLRQNDQHAIQKLRDQLVDLKINEDKEQDTTTDINDPDIIKHKIRDLYCCLININNKNNSINIKDFLESLNLKDTNDDIDYQKKYELLQQEFDKYKQQYSNTVDRNNSLKLKNNNSNNNAQDNSSELNLRKSYCKNLEERIRVLNHDINNYENEYKKKLDQQMQQIQEERIRFERILTQKETDYRGKIATLEHQLLRQRERSLALIEDKEKEILTLKSSFHAILTKNNDPLNIERHKNDEKRTIEPSADFITALLSVESPPMLHYAQELARKDIQVSNLRKQNNELEADLRKNQRELLAASERHAKEIKNLESSITRLEAYKSREGANLEYLKNVIVNYLTSNDPSSRRHMMNAISTVLRFTNDEIDKIQRAK</sequence>
<evidence type="ECO:0000256" key="2">
    <source>
        <dbReference type="ARBA" id="ARBA00004496"/>
    </source>
</evidence>
<dbReference type="Pfam" id="PF01465">
    <property type="entry name" value="GRIP"/>
    <property type="match status" value="1"/>
</dbReference>
<accession>A0A835CNL6</accession>
<comment type="caution">
    <text evidence="9">The sequence shown here is derived from an EMBL/GenBank/DDBJ whole genome shotgun (WGS) entry which is preliminary data.</text>
</comment>
<dbReference type="PANTHER" id="PTHR23157">
    <property type="entry name" value="GRIP AND COILED-COIL DOMAIN-CONTAINING PROTEIN 1"/>
    <property type="match status" value="1"/>
</dbReference>
<comment type="subcellular location">
    <subcellularLocation>
        <location evidence="2">Cytoplasm</location>
    </subcellularLocation>
    <subcellularLocation>
        <location evidence="1">Endomembrane system</location>
        <topology evidence="1">Peripheral membrane protein</topology>
    </subcellularLocation>
</comment>
<dbReference type="GO" id="GO:0005794">
    <property type="term" value="C:Golgi apparatus"/>
    <property type="evidence" value="ECO:0007669"/>
    <property type="project" value="TreeGrafter"/>
</dbReference>
<dbReference type="EMBL" id="JACMRX010000005">
    <property type="protein sequence ID" value="KAF7989644.1"/>
    <property type="molecule type" value="Genomic_DNA"/>
</dbReference>
<evidence type="ECO:0000256" key="7">
    <source>
        <dbReference type="SAM" id="MobiDB-lite"/>
    </source>
</evidence>
<dbReference type="InterPro" id="IPR000237">
    <property type="entry name" value="GRIP_dom"/>
</dbReference>
<dbReference type="PROSITE" id="PS50913">
    <property type="entry name" value="GRIP"/>
    <property type="match status" value="1"/>
</dbReference>
<keyword evidence="5" id="KW-0472">Membrane</keyword>
<dbReference type="AlphaFoldDB" id="A0A835CNL6"/>
<feature type="compositionally biased region" description="Polar residues" evidence="7">
    <location>
        <begin position="1"/>
        <end position="18"/>
    </location>
</feature>
<feature type="coiled-coil region" evidence="6">
    <location>
        <begin position="257"/>
        <end position="284"/>
    </location>
</feature>
<dbReference type="PANTHER" id="PTHR23157:SF25">
    <property type="entry name" value="GRIP AND COILED-COIL DOMAIN-CONTAINING PROTEIN 1"/>
    <property type="match status" value="1"/>
</dbReference>
<feature type="coiled-coil region" evidence="6">
    <location>
        <begin position="74"/>
        <end position="231"/>
    </location>
</feature>
<organism evidence="9 10">
    <name type="scientific">Aphidius gifuensis</name>
    <name type="common">Parasitoid wasp</name>
    <dbReference type="NCBI Taxonomy" id="684658"/>
    <lineage>
        <taxon>Eukaryota</taxon>
        <taxon>Metazoa</taxon>
        <taxon>Ecdysozoa</taxon>
        <taxon>Arthropoda</taxon>
        <taxon>Hexapoda</taxon>
        <taxon>Insecta</taxon>
        <taxon>Pterygota</taxon>
        <taxon>Neoptera</taxon>
        <taxon>Endopterygota</taxon>
        <taxon>Hymenoptera</taxon>
        <taxon>Apocrita</taxon>
        <taxon>Ichneumonoidea</taxon>
        <taxon>Braconidae</taxon>
        <taxon>Aphidiinae</taxon>
        <taxon>Aphidius</taxon>
    </lineage>
</organism>
<evidence type="ECO:0000256" key="3">
    <source>
        <dbReference type="ARBA" id="ARBA00022490"/>
    </source>
</evidence>
<reference evidence="9 10" key="1">
    <citation type="submission" date="2020-08" db="EMBL/GenBank/DDBJ databases">
        <title>Aphidius gifuensis genome sequencing and assembly.</title>
        <authorList>
            <person name="Du Z."/>
        </authorList>
    </citation>
    <scope>NUCLEOTIDE SEQUENCE [LARGE SCALE GENOMIC DNA]</scope>
    <source>
        <strain evidence="9">YNYX2018</strain>
        <tissue evidence="9">Adults</tissue>
    </source>
</reference>
<evidence type="ECO:0000313" key="9">
    <source>
        <dbReference type="EMBL" id="KAF7989644.1"/>
    </source>
</evidence>
<dbReference type="SMART" id="SM00755">
    <property type="entry name" value="Grip"/>
    <property type="match status" value="1"/>
</dbReference>
<keyword evidence="10" id="KW-1185">Reference proteome</keyword>
<feature type="compositionally biased region" description="Low complexity" evidence="7">
    <location>
        <begin position="361"/>
        <end position="373"/>
    </location>
</feature>
<keyword evidence="3" id="KW-0963">Cytoplasm</keyword>
<evidence type="ECO:0000259" key="8">
    <source>
        <dbReference type="PROSITE" id="PS50913"/>
    </source>
</evidence>
<feature type="compositionally biased region" description="Basic and acidic residues" evidence="7">
    <location>
        <begin position="19"/>
        <end position="44"/>
    </location>
</feature>
<protein>
    <recommendedName>
        <fullName evidence="8">GRIP domain-containing protein</fullName>
    </recommendedName>
</protein>
<feature type="region of interest" description="Disordered" evidence="7">
    <location>
        <begin position="361"/>
        <end position="381"/>
    </location>
</feature>
<feature type="coiled-coil region" evidence="6">
    <location>
        <begin position="523"/>
        <end position="557"/>
    </location>
</feature>
<gene>
    <name evidence="9" type="ORF">HCN44_008318</name>
</gene>
<proteinExistence type="predicted"/>
<evidence type="ECO:0000256" key="6">
    <source>
        <dbReference type="SAM" id="Coils"/>
    </source>
</evidence>
<evidence type="ECO:0000256" key="5">
    <source>
        <dbReference type="ARBA" id="ARBA00023136"/>
    </source>
</evidence>
<feature type="region of interest" description="Disordered" evidence="7">
    <location>
        <begin position="1"/>
        <end position="44"/>
    </location>
</feature>
<dbReference type="OrthoDB" id="9898580at2759"/>
<evidence type="ECO:0000256" key="4">
    <source>
        <dbReference type="ARBA" id="ARBA00023054"/>
    </source>
</evidence>
<feature type="coiled-coil region" evidence="6">
    <location>
        <begin position="388"/>
        <end position="430"/>
    </location>
</feature>